<dbReference type="PANTHER" id="PTHR23150:SF19">
    <property type="entry name" value="FORMYLGLYCINE-GENERATING ENZYME"/>
    <property type="match status" value="1"/>
</dbReference>
<evidence type="ECO:0000313" key="4">
    <source>
        <dbReference type="Proteomes" id="UP000777784"/>
    </source>
</evidence>
<dbReference type="AlphaFoldDB" id="A0A948RQT8"/>
<dbReference type="SUPFAM" id="SSF56436">
    <property type="entry name" value="C-type lectin-like"/>
    <property type="match status" value="1"/>
</dbReference>
<reference evidence="3" key="1">
    <citation type="submission" date="2021-05" db="EMBL/GenBank/DDBJ databases">
        <title>Energy efficiency and biological interactions define the core microbiome of deep oligotrophic groundwater.</title>
        <authorList>
            <person name="Mehrshad M."/>
            <person name="Lopez-Fernandez M."/>
            <person name="Bell E."/>
            <person name="Bernier-Latmani R."/>
            <person name="Bertilsson S."/>
            <person name="Dopson M."/>
        </authorList>
    </citation>
    <scope>NUCLEOTIDE SEQUENCE</scope>
    <source>
        <strain evidence="3">Modern_marine.mb.64</strain>
    </source>
</reference>
<protein>
    <submittedName>
        <fullName evidence="3">Formylglycine-generating enzyme family protein</fullName>
    </submittedName>
</protein>
<dbReference type="InterPro" id="IPR016187">
    <property type="entry name" value="CTDL_fold"/>
</dbReference>
<feature type="region of interest" description="Disordered" evidence="1">
    <location>
        <begin position="131"/>
        <end position="150"/>
    </location>
</feature>
<dbReference type="Proteomes" id="UP000777784">
    <property type="component" value="Unassembled WGS sequence"/>
</dbReference>
<dbReference type="PANTHER" id="PTHR23150">
    <property type="entry name" value="SULFATASE MODIFYING FACTOR 1, 2"/>
    <property type="match status" value="1"/>
</dbReference>
<evidence type="ECO:0000256" key="1">
    <source>
        <dbReference type="SAM" id="MobiDB-lite"/>
    </source>
</evidence>
<sequence length="232" mass="26344">MGVPETVPIPAGPFLMGDDEVRDASPARSIYLDAFYIGRFEVTNAQYDIFLDANPDHDPPAYRHHEGYDDPSQPVVGVSWYDAKAYCAWLTRVTGHYYRLPTEAEWEKAARGPDGRTFPWTGGEVDLHRANFGQPHGRPKRVGEHPAGGNPEYEMMDVAGNVAEWCEDWFAEDYYEHGPPRNPLGSWQGTRKVVRGGSWQDKQEMVRCAFRSHYPPDTRRDTIGFRIAQSPD</sequence>
<evidence type="ECO:0000313" key="3">
    <source>
        <dbReference type="EMBL" id="MBU2689285.1"/>
    </source>
</evidence>
<organism evidence="3 4">
    <name type="scientific">Eiseniibacteriota bacterium</name>
    <dbReference type="NCBI Taxonomy" id="2212470"/>
    <lineage>
        <taxon>Bacteria</taxon>
        <taxon>Candidatus Eiseniibacteriota</taxon>
    </lineage>
</organism>
<accession>A0A948RQT8</accession>
<comment type="caution">
    <text evidence="3">The sequence shown here is derived from an EMBL/GenBank/DDBJ whole genome shotgun (WGS) entry which is preliminary data.</text>
</comment>
<gene>
    <name evidence="3" type="ORF">KJ970_00015</name>
</gene>
<dbReference type="InterPro" id="IPR051043">
    <property type="entry name" value="Sulfatase_Mod_Factor_Kinase"/>
</dbReference>
<dbReference type="InterPro" id="IPR042095">
    <property type="entry name" value="SUMF_sf"/>
</dbReference>
<feature type="domain" description="Sulfatase-modifying factor enzyme-like" evidence="2">
    <location>
        <begin position="3"/>
        <end position="228"/>
    </location>
</feature>
<proteinExistence type="predicted"/>
<evidence type="ECO:0000259" key="2">
    <source>
        <dbReference type="Pfam" id="PF03781"/>
    </source>
</evidence>
<dbReference type="Gene3D" id="3.90.1580.10">
    <property type="entry name" value="paralog of FGE (formylglycine-generating enzyme)"/>
    <property type="match status" value="1"/>
</dbReference>
<name>A0A948RQT8_UNCEI</name>
<dbReference type="GO" id="GO:0120147">
    <property type="term" value="F:formylglycine-generating oxidase activity"/>
    <property type="evidence" value="ECO:0007669"/>
    <property type="project" value="TreeGrafter"/>
</dbReference>
<dbReference type="InterPro" id="IPR005532">
    <property type="entry name" value="SUMF_dom"/>
</dbReference>
<dbReference type="EMBL" id="JAHJDP010000001">
    <property type="protein sequence ID" value="MBU2689285.1"/>
    <property type="molecule type" value="Genomic_DNA"/>
</dbReference>
<dbReference type="Pfam" id="PF03781">
    <property type="entry name" value="FGE-sulfatase"/>
    <property type="match status" value="1"/>
</dbReference>